<sequence length="291" mass="32474">MKKWQYWTLGIVGLLCLGGIFGVVQHQRTQHYWHTHTPTVFVHGWRGGAHSTDQMITAAENAGAAHKALTVRIGPRGQLTYSGYWQAKRRNPIIQVVFTNNQAGEVQYTRWLMKLMQDLKQRYQIKQINLVGHSMGAYAVVAYAMKASNQTAFPRLNKLVAIAGPFNGIIGHQVGPHPNDGTTWTDRPHQNHLLANGRPATAHPEYKRLVKMRHRFPSQTQVLNIYGNLKDGSASDGVVTLVSAKSLKYLVADQAASYHSKAAYGTSAAHSQLHENNPVVDHALLTFLWDK</sequence>
<dbReference type="InterPro" id="IPR029058">
    <property type="entry name" value="AB_hydrolase_fold"/>
</dbReference>
<keyword evidence="1" id="KW-1133">Transmembrane helix</keyword>
<dbReference type="Gene3D" id="3.40.50.1820">
    <property type="entry name" value="alpha/beta hydrolase"/>
    <property type="match status" value="1"/>
</dbReference>
<reference evidence="2" key="1">
    <citation type="submission" date="2016-11" db="EMBL/GenBank/DDBJ databases">
        <authorList>
            <person name="Jaros S."/>
            <person name="Januszkiewicz K."/>
            <person name="Wedrychowicz H."/>
        </authorList>
    </citation>
    <scope>NUCLEOTIDE SEQUENCE</scope>
    <source>
        <strain evidence="2">ACA-DC 565</strain>
    </source>
</reference>
<proteinExistence type="predicted"/>
<gene>
    <name evidence="2" type="ORF">LREN565_2028</name>
</gene>
<evidence type="ECO:0000256" key="1">
    <source>
        <dbReference type="SAM" id="Phobius"/>
    </source>
</evidence>
<dbReference type="GO" id="GO:0016787">
    <property type="term" value="F:hydrolase activity"/>
    <property type="evidence" value="ECO:0007669"/>
    <property type="project" value="UniProtKB-KW"/>
</dbReference>
<accession>A0A1K2I936</accession>
<dbReference type="SUPFAM" id="SSF53474">
    <property type="entry name" value="alpha/beta-Hydrolases"/>
    <property type="match status" value="1"/>
</dbReference>
<dbReference type="AlphaFoldDB" id="A0A1K2I936"/>
<dbReference type="Pfam" id="PF06028">
    <property type="entry name" value="DUF915"/>
    <property type="match status" value="1"/>
</dbReference>
<dbReference type="InterPro" id="IPR010315">
    <property type="entry name" value="DUF915_hydro-like"/>
</dbReference>
<keyword evidence="1" id="KW-0812">Transmembrane</keyword>
<feature type="transmembrane region" description="Helical" evidence="1">
    <location>
        <begin position="6"/>
        <end position="24"/>
    </location>
</feature>
<dbReference type="EMBL" id="LT634362">
    <property type="protein sequence ID" value="SFZ88915.1"/>
    <property type="molecule type" value="Genomic_DNA"/>
</dbReference>
<protein>
    <submittedName>
        <fullName evidence="2">Cell surface hydrolase (Putative)</fullName>
    </submittedName>
</protein>
<keyword evidence="2" id="KW-0378">Hydrolase</keyword>
<keyword evidence="1" id="KW-0472">Membrane</keyword>
<organism evidence="2">
    <name type="scientific">Loigolactobacillus rennini</name>
    <dbReference type="NCBI Taxonomy" id="238013"/>
    <lineage>
        <taxon>Bacteria</taxon>
        <taxon>Bacillati</taxon>
        <taxon>Bacillota</taxon>
        <taxon>Bacilli</taxon>
        <taxon>Lactobacillales</taxon>
        <taxon>Lactobacillaceae</taxon>
        <taxon>Loigolactobacillus</taxon>
    </lineage>
</organism>
<evidence type="ECO:0000313" key="2">
    <source>
        <dbReference type="EMBL" id="SFZ88915.1"/>
    </source>
</evidence>
<name>A0A1K2I936_9LACO</name>